<reference evidence="3 4" key="1">
    <citation type="submission" date="2015-06" db="EMBL/GenBank/DDBJ databases">
        <title>Draft genome sequence of an Alphaproteobacteria species associated to the Mediterranean sponge Oscarella lobularis.</title>
        <authorList>
            <person name="Jourda C."/>
            <person name="Santini S."/>
            <person name="Claverie J.-M."/>
        </authorList>
    </citation>
    <scope>NUCLEOTIDE SEQUENCE [LARGE SCALE GENOMIC DNA]</scope>
    <source>
        <strain evidence="3">IGS</strain>
    </source>
</reference>
<dbReference type="InterPro" id="IPR007543">
    <property type="entry name" value="LptD_C"/>
</dbReference>
<evidence type="ECO:0000256" key="1">
    <source>
        <dbReference type="HAMAP-Rule" id="MF_01411"/>
    </source>
</evidence>
<dbReference type="PATRIC" id="fig|1675527.3.peg.1265"/>
<name>A0A0J9E0Q0_9RHOB</name>
<dbReference type="RefSeq" id="WP_049642152.1">
    <property type="nucleotide sequence ID" value="NZ_LFTY01000002.1"/>
</dbReference>
<dbReference type="GO" id="GO:1990351">
    <property type="term" value="C:transporter complex"/>
    <property type="evidence" value="ECO:0007669"/>
    <property type="project" value="TreeGrafter"/>
</dbReference>
<dbReference type="PANTHER" id="PTHR30189">
    <property type="entry name" value="LPS-ASSEMBLY PROTEIN"/>
    <property type="match status" value="1"/>
</dbReference>
<feature type="signal peptide" evidence="1">
    <location>
        <begin position="1"/>
        <end position="20"/>
    </location>
</feature>
<accession>A0A0J9E0Q0</accession>
<keyword evidence="1" id="KW-0998">Cell outer membrane</keyword>
<evidence type="ECO:0000313" key="4">
    <source>
        <dbReference type="Proteomes" id="UP000037178"/>
    </source>
</evidence>
<dbReference type="HAMAP" id="MF_01411">
    <property type="entry name" value="LPS_assembly_LptD"/>
    <property type="match status" value="1"/>
</dbReference>
<sequence length="723" mass="79925" precursor="true">MTRALLLALSLCLAPLWALAQNATLIADTISFGGEDVVIAEGNVEILYGDQRIQADRIVFDQAADELRIEGPLTIIDETSGAVLTGQDAVLTQDMRRGIIRGARFLLADRLQIAAAELNRVDGRYNQLYKAVASSCNVCSETSTPLWRIRAKRIAHDQETRQLYFDNAWFEVAGVPVVYFPRLRMPDPTLRRATGFLIPELRNSTTLGVGLKFPYFIAINDQSDLRLRPYISSRTRTLEARYRREFSFGSLIVEGAVSSDNLTDDPLRTYLFAEGRFRLPRDFALNVDLRLVSDPSYLIAYGYSDVDRLPSKIELTRTRRDEHISLSVEKLRSLRDVEIPIEDTLATLLGRATYERRYFPAMVGGEARLTFDLEGHQRAASGIDPALSAACTAAGLDLVDDCLSRDVLRAGVEANWRKGWTFGPGIQGAVEGQVAADYYWISQDNQFDDLLGHVTPTAAAEFRWPLARTTAGGAREVLEPVIQIAWTDTLGANVPNEDSQLVEFDEGNLLALSRFPGSDVYERGWRATMGLNWNRLGANNNSYSATIGRVFRLDDLGQFSTASGLDGAVSDWLVAGQVKVQRLTLTNRSLFDDSFGFSKSETQLAYHGESVSAGASYIWVQNDPDEGRTGDTSELKFNADYRFARNWTANLNGRYDGNTNQATEAGFGLGYANECVNIDFSVSRRFTTSTNLTASTEFGLDVSLSGFGQGGSGQARACHHKQG</sequence>
<comment type="similarity">
    <text evidence="1">Belongs to the LptD family.</text>
</comment>
<dbReference type="PANTHER" id="PTHR30189:SF1">
    <property type="entry name" value="LPS-ASSEMBLY PROTEIN LPTD"/>
    <property type="match status" value="1"/>
</dbReference>
<dbReference type="InterPro" id="IPR020889">
    <property type="entry name" value="LipoPS_assembly_LptD"/>
</dbReference>
<comment type="subunit">
    <text evidence="1">Component of the lipopolysaccharide transport and assembly complex.</text>
</comment>
<dbReference type="GO" id="GO:0015920">
    <property type="term" value="P:lipopolysaccharide transport"/>
    <property type="evidence" value="ECO:0007669"/>
    <property type="project" value="InterPro"/>
</dbReference>
<dbReference type="EMBL" id="LFTY01000002">
    <property type="protein sequence ID" value="KMW56232.1"/>
    <property type="molecule type" value="Genomic_DNA"/>
</dbReference>
<comment type="caution">
    <text evidence="1">Lacks conserved residue(s) required for the propagation of feature annotation.</text>
</comment>
<gene>
    <name evidence="1" type="primary">lptD</name>
    <name evidence="3" type="ORF">AIOL_001184</name>
</gene>
<dbReference type="GO" id="GO:0043165">
    <property type="term" value="P:Gram-negative-bacterium-type cell outer membrane assembly"/>
    <property type="evidence" value="ECO:0007669"/>
    <property type="project" value="UniProtKB-UniRule"/>
</dbReference>
<dbReference type="OrthoDB" id="9760225at2"/>
<dbReference type="Proteomes" id="UP000037178">
    <property type="component" value="Unassembled WGS sequence"/>
</dbReference>
<comment type="caution">
    <text evidence="3">The sequence shown here is derived from an EMBL/GenBank/DDBJ whole genome shotgun (WGS) entry which is preliminary data.</text>
</comment>
<dbReference type="Pfam" id="PF04453">
    <property type="entry name" value="LptD"/>
    <property type="match status" value="1"/>
</dbReference>
<keyword evidence="4" id="KW-1185">Reference proteome</keyword>
<comment type="subcellular location">
    <subcellularLocation>
        <location evidence="1">Cell outer membrane</location>
    </subcellularLocation>
</comment>
<keyword evidence="1" id="KW-0472">Membrane</keyword>
<evidence type="ECO:0000313" key="3">
    <source>
        <dbReference type="EMBL" id="KMW56232.1"/>
    </source>
</evidence>
<feature type="chain" id="PRO_5008990222" description="LPS-assembly protein LptD" evidence="1">
    <location>
        <begin position="21"/>
        <end position="723"/>
    </location>
</feature>
<dbReference type="STRING" id="1675527.AIOL_001184"/>
<dbReference type="InterPro" id="IPR050218">
    <property type="entry name" value="LptD"/>
</dbReference>
<dbReference type="AlphaFoldDB" id="A0A0J9E0Q0"/>
<proteinExistence type="inferred from homology"/>
<protein>
    <recommendedName>
        <fullName evidence="1">LPS-assembly protein LptD</fullName>
    </recommendedName>
</protein>
<dbReference type="GO" id="GO:0009279">
    <property type="term" value="C:cell outer membrane"/>
    <property type="evidence" value="ECO:0007669"/>
    <property type="project" value="UniProtKB-SubCell"/>
</dbReference>
<feature type="domain" description="LptD C-terminal" evidence="2">
    <location>
        <begin position="268"/>
        <end position="647"/>
    </location>
</feature>
<organism evidence="3 4">
    <name type="scientific">Candidatus Rhodobacter oscarellae</name>
    <dbReference type="NCBI Taxonomy" id="1675527"/>
    <lineage>
        <taxon>Bacteria</taxon>
        <taxon>Pseudomonadati</taxon>
        <taxon>Pseudomonadota</taxon>
        <taxon>Alphaproteobacteria</taxon>
        <taxon>Rhodobacterales</taxon>
        <taxon>Rhodobacter group</taxon>
        <taxon>Rhodobacter</taxon>
    </lineage>
</organism>
<keyword evidence="1" id="KW-0732">Signal</keyword>
<evidence type="ECO:0000259" key="2">
    <source>
        <dbReference type="Pfam" id="PF04453"/>
    </source>
</evidence>
<comment type="function">
    <text evidence="1">Involved in the assembly of lipopolysaccharide (LPS) at the surface of the outer membrane.</text>
</comment>